<dbReference type="OrthoDB" id="9215500at2759"/>
<evidence type="ECO:0000256" key="3">
    <source>
        <dbReference type="ARBA" id="ARBA00006047"/>
    </source>
</evidence>
<dbReference type="SUPFAM" id="SSF53756">
    <property type="entry name" value="UDP-Glycosyltransferase/glycogen phosphorylase"/>
    <property type="match status" value="1"/>
</dbReference>
<dbReference type="EC" id="2.4.1.1" evidence="9"/>
<organism evidence="10 11">
    <name type="scientific">Entamoeba invadens IP1</name>
    <dbReference type="NCBI Taxonomy" id="370355"/>
    <lineage>
        <taxon>Eukaryota</taxon>
        <taxon>Amoebozoa</taxon>
        <taxon>Evosea</taxon>
        <taxon>Archamoebae</taxon>
        <taxon>Mastigamoebida</taxon>
        <taxon>Entamoebidae</taxon>
        <taxon>Entamoeba</taxon>
    </lineage>
</organism>
<keyword evidence="8 9" id="KW-0119">Carbohydrate metabolism</keyword>
<gene>
    <name evidence="10" type="ORF">EIN_318930</name>
</gene>
<evidence type="ECO:0000256" key="9">
    <source>
        <dbReference type="RuleBase" id="RU000587"/>
    </source>
</evidence>
<dbReference type="RefSeq" id="XP_004253785.1">
    <property type="nucleotide sequence ID" value="XM_004253737.1"/>
</dbReference>
<protein>
    <recommendedName>
        <fullName evidence="9">Alpha-1,4 glucan phosphorylase</fullName>
        <ecNumber evidence="9">2.4.1.1</ecNumber>
    </recommendedName>
</protein>
<reference evidence="10 11" key="1">
    <citation type="submission" date="2012-10" db="EMBL/GenBank/DDBJ databases">
        <authorList>
            <person name="Zafar N."/>
            <person name="Inman J."/>
            <person name="Hall N."/>
            <person name="Lorenzi H."/>
            <person name="Caler E."/>
        </authorList>
    </citation>
    <scope>NUCLEOTIDE SEQUENCE [LARGE SCALE GENOMIC DNA]</scope>
    <source>
        <strain evidence="10 11">IP1</strain>
    </source>
</reference>
<keyword evidence="7 9" id="KW-0663">Pyridoxal phosphate</keyword>
<evidence type="ECO:0000256" key="4">
    <source>
        <dbReference type="ARBA" id="ARBA00022533"/>
    </source>
</evidence>
<dbReference type="GO" id="GO:0008184">
    <property type="term" value="F:glycogen phosphorylase activity"/>
    <property type="evidence" value="ECO:0007669"/>
    <property type="project" value="InterPro"/>
</dbReference>
<name>A0A0A1TZL8_ENTIV</name>
<comment type="catalytic activity">
    <reaction evidence="1 9">
        <text>[(1-&gt;4)-alpha-D-glucosyl](n) + phosphate = [(1-&gt;4)-alpha-D-glucosyl](n-1) + alpha-D-glucose 1-phosphate</text>
        <dbReference type="Rhea" id="RHEA:41732"/>
        <dbReference type="Rhea" id="RHEA-COMP:9584"/>
        <dbReference type="Rhea" id="RHEA-COMP:9586"/>
        <dbReference type="ChEBI" id="CHEBI:15444"/>
        <dbReference type="ChEBI" id="CHEBI:43474"/>
        <dbReference type="ChEBI" id="CHEBI:58601"/>
        <dbReference type="EC" id="2.4.1.1"/>
    </reaction>
</comment>
<dbReference type="Pfam" id="PF00343">
    <property type="entry name" value="Phosphorylase"/>
    <property type="match status" value="1"/>
</dbReference>
<dbReference type="Proteomes" id="UP000014680">
    <property type="component" value="Unassembled WGS sequence"/>
</dbReference>
<comment type="function">
    <text evidence="9">Allosteric enzyme that catalyzes the rate-limiting step in glycogen catabolism, the phosphorolytic cleavage of glycogen to produce glucose-1-phosphate, and plays a central role in maintaining cellular and organismal glucose homeostasis.</text>
</comment>
<dbReference type="AlphaFoldDB" id="A0A0A1TZL8"/>
<keyword evidence="5 9" id="KW-0328">Glycosyltransferase</keyword>
<evidence type="ECO:0000256" key="6">
    <source>
        <dbReference type="ARBA" id="ARBA00022679"/>
    </source>
</evidence>
<keyword evidence="11" id="KW-1185">Reference proteome</keyword>
<dbReference type="InterPro" id="IPR035090">
    <property type="entry name" value="Pyridoxal_P_attach_site"/>
</dbReference>
<dbReference type="PANTHER" id="PTHR11468">
    <property type="entry name" value="GLYCOGEN PHOSPHORYLASE"/>
    <property type="match status" value="1"/>
</dbReference>
<dbReference type="OMA" id="GKINNDP"/>
<dbReference type="KEGG" id="eiv:EIN_318930"/>
<keyword evidence="4" id="KW-0021">Allosteric enzyme</keyword>
<dbReference type="Gene3D" id="3.40.50.2000">
    <property type="entry name" value="Glycogen Phosphorylase B"/>
    <property type="match status" value="2"/>
</dbReference>
<dbReference type="FunFam" id="3.40.50.2000:FF:000003">
    <property type="entry name" value="Alpha-1,4 glucan phosphorylase"/>
    <property type="match status" value="1"/>
</dbReference>
<evidence type="ECO:0000313" key="11">
    <source>
        <dbReference type="Proteomes" id="UP000014680"/>
    </source>
</evidence>
<dbReference type="GeneID" id="14885892"/>
<dbReference type="PROSITE" id="PS00102">
    <property type="entry name" value="PHOSPHORYLASE"/>
    <property type="match status" value="1"/>
</dbReference>
<evidence type="ECO:0000256" key="7">
    <source>
        <dbReference type="ARBA" id="ARBA00022898"/>
    </source>
</evidence>
<dbReference type="GO" id="GO:0005737">
    <property type="term" value="C:cytoplasm"/>
    <property type="evidence" value="ECO:0007669"/>
    <property type="project" value="TreeGrafter"/>
</dbReference>
<evidence type="ECO:0000256" key="2">
    <source>
        <dbReference type="ARBA" id="ARBA00001933"/>
    </source>
</evidence>
<evidence type="ECO:0000256" key="1">
    <source>
        <dbReference type="ARBA" id="ARBA00001275"/>
    </source>
</evidence>
<dbReference type="GO" id="GO:0030170">
    <property type="term" value="F:pyridoxal phosphate binding"/>
    <property type="evidence" value="ECO:0007669"/>
    <property type="project" value="TreeGrafter"/>
</dbReference>
<comment type="cofactor">
    <cofactor evidence="2 9">
        <name>pyridoxal 5'-phosphate</name>
        <dbReference type="ChEBI" id="CHEBI:597326"/>
    </cofactor>
</comment>
<dbReference type="PANTHER" id="PTHR11468:SF3">
    <property type="entry name" value="GLYCOGEN PHOSPHORYLASE, LIVER FORM"/>
    <property type="match status" value="1"/>
</dbReference>
<evidence type="ECO:0000256" key="5">
    <source>
        <dbReference type="ARBA" id="ARBA00022676"/>
    </source>
</evidence>
<proteinExistence type="inferred from homology"/>
<dbReference type="EMBL" id="KB206890">
    <property type="protein sequence ID" value="ELP87014.1"/>
    <property type="molecule type" value="Genomic_DNA"/>
</dbReference>
<keyword evidence="6 9" id="KW-0808">Transferase</keyword>
<dbReference type="InterPro" id="IPR000811">
    <property type="entry name" value="Glyco_trans_35"/>
</dbReference>
<dbReference type="GO" id="GO:0005980">
    <property type="term" value="P:glycogen catabolic process"/>
    <property type="evidence" value="ECO:0007669"/>
    <property type="project" value="TreeGrafter"/>
</dbReference>
<sequence length="396" mass="44498">MANLAIVLSHTVNGVAAIHSQILKDSLFNHFYTLWPNKFINVTNGVTPRRWIKQCNPELSKLITESIKTDEWVCDLSLVKGIENVFSHDLIEKFIHVKQYNKDRLKHLVLTLTDSKVVLDRNALFDVMCKRIHEYKRQLLNLFGTIHMYLRIKKMTPIQRLELVPRVKIFAGKAAIGYAMAKGIIKLINSVADVVNNDPDVGNLLKVVFLPNYSVSLAEIIVPANDINEQISTAGYEASGTSCMKFVMNGGLIVGTWDGANVEIAEEVGAENMFMFGAKAHEVADIRANPTPISPKLAQVLSAIDSGMFGSPDVHKFVIDQFRSGSDFYLVCRDFESYVAIQNHIDSVWNNPEEWNTMCLRCIARMGKFSSDRSIEEYATNIWNVTKCPVPSGEQN</sequence>
<dbReference type="VEuPathDB" id="AmoebaDB:EIN_318930"/>
<accession>A0A0A1TZL8</accession>
<evidence type="ECO:0000313" key="10">
    <source>
        <dbReference type="EMBL" id="ELP87014.1"/>
    </source>
</evidence>
<comment type="similarity">
    <text evidence="3 9">Belongs to the glycogen phosphorylase family.</text>
</comment>
<evidence type="ECO:0000256" key="8">
    <source>
        <dbReference type="ARBA" id="ARBA00023277"/>
    </source>
</evidence>